<gene>
    <name evidence="7" type="ORF">SAMN02745823_00249</name>
</gene>
<reference evidence="7 8" key="1">
    <citation type="submission" date="2016-11" db="EMBL/GenBank/DDBJ databases">
        <authorList>
            <person name="Jaros S."/>
            <person name="Januszkiewicz K."/>
            <person name="Wedrychowicz H."/>
        </authorList>
    </citation>
    <scope>NUCLEOTIDE SEQUENCE [LARGE SCALE GENOMIC DNA]</scope>
    <source>
        <strain evidence="7 8">DSM 10068</strain>
    </source>
</reference>
<evidence type="ECO:0000256" key="2">
    <source>
        <dbReference type="ARBA" id="ARBA00022475"/>
    </source>
</evidence>
<dbReference type="PIRSF" id="PIRSF038958">
    <property type="entry name" value="PG_synth_SpoVB"/>
    <property type="match status" value="1"/>
</dbReference>
<keyword evidence="2" id="KW-1003">Cell membrane</keyword>
<comment type="subcellular location">
    <subcellularLocation>
        <location evidence="1">Cell membrane</location>
        <topology evidence="1">Multi-pass membrane protein</topology>
    </subcellularLocation>
</comment>
<feature type="transmembrane region" description="Helical" evidence="6">
    <location>
        <begin position="350"/>
        <end position="370"/>
    </location>
</feature>
<evidence type="ECO:0000256" key="6">
    <source>
        <dbReference type="SAM" id="Phobius"/>
    </source>
</evidence>
<feature type="transmembrane region" description="Helical" evidence="6">
    <location>
        <begin position="319"/>
        <end position="338"/>
    </location>
</feature>
<keyword evidence="5 6" id="KW-0472">Membrane</keyword>
<dbReference type="InterPro" id="IPR050833">
    <property type="entry name" value="Poly_Biosynth_Transport"/>
</dbReference>
<feature type="transmembrane region" description="Helical" evidence="6">
    <location>
        <begin position="408"/>
        <end position="425"/>
    </location>
</feature>
<accession>A0A1M5TVL7</accession>
<keyword evidence="3 6" id="KW-0812">Transmembrane</keyword>
<dbReference type="InterPro" id="IPR024923">
    <property type="entry name" value="PG_synth_SpoVB"/>
</dbReference>
<dbReference type="RefSeq" id="WP_073075818.1">
    <property type="nucleotide sequence ID" value="NZ_FQXV01000001.1"/>
</dbReference>
<feature type="transmembrane region" description="Helical" evidence="6">
    <location>
        <begin position="163"/>
        <end position="181"/>
    </location>
</feature>
<feature type="transmembrane region" description="Helical" evidence="6">
    <location>
        <begin position="228"/>
        <end position="245"/>
    </location>
</feature>
<dbReference type="Proteomes" id="UP000183995">
    <property type="component" value="Unassembled WGS sequence"/>
</dbReference>
<dbReference type="PANTHER" id="PTHR30250">
    <property type="entry name" value="PST FAMILY PREDICTED COLANIC ACID TRANSPORTER"/>
    <property type="match status" value="1"/>
</dbReference>
<organism evidence="7 8">
    <name type="scientific">Sporobacter termitidis DSM 10068</name>
    <dbReference type="NCBI Taxonomy" id="1123282"/>
    <lineage>
        <taxon>Bacteria</taxon>
        <taxon>Bacillati</taxon>
        <taxon>Bacillota</taxon>
        <taxon>Clostridia</taxon>
        <taxon>Eubacteriales</taxon>
        <taxon>Oscillospiraceae</taxon>
        <taxon>Sporobacter</taxon>
    </lineage>
</organism>
<feature type="transmembrane region" description="Helical" evidence="6">
    <location>
        <begin position="277"/>
        <end position="298"/>
    </location>
</feature>
<feature type="transmembrane region" description="Helical" evidence="6">
    <location>
        <begin position="128"/>
        <end position="151"/>
    </location>
</feature>
<protein>
    <submittedName>
        <fullName evidence="7">Stage V sporulation protein B</fullName>
    </submittedName>
</protein>
<dbReference type="InterPro" id="IPR002528">
    <property type="entry name" value="MATE_fam"/>
</dbReference>
<evidence type="ECO:0000256" key="4">
    <source>
        <dbReference type="ARBA" id="ARBA00022989"/>
    </source>
</evidence>
<evidence type="ECO:0000256" key="3">
    <source>
        <dbReference type="ARBA" id="ARBA00022692"/>
    </source>
</evidence>
<keyword evidence="4 6" id="KW-1133">Transmembrane helix</keyword>
<name>A0A1M5TVL7_9FIRM</name>
<dbReference type="GO" id="GO:0042910">
    <property type="term" value="F:xenobiotic transmembrane transporter activity"/>
    <property type="evidence" value="ECO:0007669"/>
    <property type="project" value="InterPro"/>
</dbReference>
<dbReference type="InterPro" id="IPR002797">
    <property type="entry name" value="Polysacc_synth"/>
</dbReference>
<dbReference type="OrthoDB" id="9775950at2"/>
<feature type="transmembrane region" description="Helical" evidence="6">
    <location>
        <begin position="89"/>
        <end position="116"/>
    </location>
</feature>
<dbReference type="STRING" id="1123282.SAMN02745823_00249"/>
<dbReference type="GO" id="GO:0015297">
    <property type="term" value="F:antiporter activity"/>
    <property type="evidence" value="ECO:0007669"/>
    <property type="project" value="InterPro"/>
</dbReference>
<dbReference type="Pfam" id="PF01554">
    <property type="entry name" value="MatE"/>
    <property type="match status" value="1"/>
</dbReference>
<proteinExistence type="predicted"/>
<feature type="transmembrane region" description="Helical" evidence="6">
    <location>
        <begin position="187"/>
        <end position="208"/>
    </location>
</feature>
<sequence length="515" mass="56555">MKRGKKMLMNTILLTGTALVMRSVGMAFQVYLSNKIGAAGIGLFQLIMSVSMLAATFSISGSRFATTRLVSEELGRSNNDGVKAAVRRCLIYAFCFGMAAAFLLYFGANLIGLTWIRDARTVLSLKLLALSLPAFSMSAVLSGYFTAVTRVIKSAAVQVIEQLVRIGVVVAALSLATNYTVETACAIIVAGGVAGEMASFLLLFVLYLHDRRRYVSHHQKTTDITKRLLNIALPLALSAYARTALSTLENLLVPRGFKKSGASNEKALADYGMIQGMVFPIITFPSAFFYSLAELIVPELTEAQVNGRTREIRDIVGRILYMCILFSFGVTAVMFWFSDVLGISVYKSDAVGHYIRLLALLMPVIFMDSVTDGMLRGLGQQMYSMFYNILDSFISVILVYYMLPKFAVIGYIIMIYFTDIFNFTLSIRRLRAVAKFRLPVKNILKAAVCAVGAVNIAVLLLRVVGLPLAAGGLTLTVHIILSLLIYLLLLAVFRCVGRSDIKWLRSMMDMKTGVS</sequence>
<dbReference type="Pfam" id="PF01943">
    <property type="entry name" value="Polysacc_synt"/>
    <property type="match status" value="1"/>
</dbReference>
<feature type="transmembrane region" description="Helical" evidence="6">
    <location>
        <begin position="446"/>
        <end position="469"/>
    </location>
</feature>
<feature type="transmembrane region" description="Helical" evidence="6">
    <location>
        <begin position="382"/>
        <end position="402"/>
    </location>
</feature>
<keyword evidence="8" id="KW-1185">Reference proteome</keyword>
<dbReference type="AlphaFoldDB" id="A0A1M5TVL7"/>
<feature type="transmembrane region" description="Helical" evidence="6">
    <location>
        <begin position="37"/>
        <end position="59"/>
    </location>
</feature>
<dbReference type="GO" id="GO:0005886">
    <property type="term" value="C:plasma membrane"/>
    <property type="evidence" value="ECO:0007669"/>
    <property type="project" value="UniProtKB-SubCell"/>
</dbReference>
<dbReference type="PANTHER" id="PTHR30250:SF21">
    <property type="entry name" value="LIPID II FLIPPASE MURJ"/>
    <property type="match status" value="1"/>
</dbReference>
<feature type="transmembrane region" description="Helical" evidence="6">
    <location>
        <begin position="475"/>
        <end position="497"/>
    </location>
</feature>
<dbReference type="EMBL" id="FQXV01000001">
    <property type="protein sequence ID" value="SHH54832.1"/>
    <property type="molecule type" value="Genomic_DNA"/>
</dbReference>
<evidence type="ECO:0000256" key="1">
    <source>
        <dbReference type="ARBA" id="ARBA00004651"/>
    </source>
</evidence>
<evidence type="ECO:0000313" key="7">
    <source>
        <dbReference type="EMBL" id="SHH54832.1"/>
    </source>
</evidence>
<evidence type="ECO:0000256" key="5">
    <source>
        <dbReference type="ARBA" id="ARBA00023136"/>
    </source>
</evidence>
<evidence type="ECO:0000313" key="8">
    <source>
        <dbReference type="Proteomes" id="UP000183995"/>
    </source>
</evidence>